<evidence type="ECO:0000256" key="1">
    <source>
        <dbReference type="SAM" id="MobiDB-lite"/>
    </source>
</evidence>
<reference evidence="2" key="1">
    <citation type="submission" date="2014-09" db="EMBL/GenBank/DDBJ databases">
        <authorList>
            <person name="Magalhaes I.L.F."/>
            <person name="Oliveira U."/>
            <person name="Santos F.R."/>
            <person name="Vidigal T.H.D.A."/>
            <person name="Brescovit A.D."/>
            <person name="Santos A.J."/>
        </authorList>
    </citation>
    <scope>NUCLEOTIDE SEQUENCE</scope>
    <source>
        <tissue evidence="2">Shoot tissue taken approximately 20 cm above the soil surface</tissue>
    </source>
</reference>
<feature type="region of interest" description="Disordered" evidence="1">
    <location>
        <begin position="1"/>
        <end position="25"/>
    </location>
</feature>
<sequence>MAAPTSTTGASSSLSDDGCASARGQTNASGILGWRQWSMTASCLLSVSSAGATTMGRSTRRSTSMPTRWSLAPPLL</sequence>
<feature type="region of interest" description="Disordered" evidence="1">
    <location>
        <begin position="50"/>
        <end position="76"/>
    </location>
</feature>
<protein>
    <submittedName>
        <fullName evidence="2">Uncharacterized protein</fullName>
    </submittedName>
</protein>
<feature type="compositionally biased region" description="Low complexity" evidence="1">
    <location>
        <begin position="53"/>
        <end position="70"/>
    </location>
</feature>
<organism evidence="2">
    <name type="scientific">Arundo donax</name>
    <name type="common">Giant reed</name>
    <name type="synonym">Donax arundinaceus</name>
    <dbReference type="NCBI Taxonomy" id="35708"/>
    <lineage>
        <taxon>Eukaryota</taxon>
        <taxon>Viridiplantae</taxon>
        <taxon>Streptophyta</taxon>
        <taxon>Embryophyta</taxon>
        <taxon>Tracheophyta</taxon>
        <taxon>Spermatophyta</taxon>
        <taxon>Magnoliopsida</taxon>
        <taxon>Liliopsida</taxon>
        <taxon>Poales</taxon>
        <taxon>Poaceae</taxon>
        <taxon>PACMAD clade</taxon>
        <taxon>Arundinoideae</taxon>
        <taxon>Arundineae</taxon>
        <taxon>Arundo</taxon>
    </lineage>
</organism>
<proteinExistence type="predicted"/>
<reference evidence="2" key="2">
    <citation type="journal article" date="2015" name="Data Brief">
        <title>Shoot transcriptome of the giant reed, Arundo donax.</title>
        <authorList>
            <person name="Barrero R.A."/>
            <person name="Guerrero F.D."/>
            <person name="Moolhuijzen P."/>
            <person name="Goolsby J.A."/>
            <person name="Tidwell J."/>
            <person name="Bellgard S.E."/>
            <person name="Bellgard M.I."/>
        </authorList>
    </citation>
    <scope>NUCLEOTIDE SEQUENCE</scope>
    <source>
        <tissue evidence="2">Shoot tissue taken approximately 20 cm above the soil surface</tissue>
    </source>
</reference>
<evidence type="ECO:0000313" key="2">
    <source>
        <dbReference type="EMBL" id="JAE39547.1"/>
    </source>
</evidence>
<dbReference type="EMBL" id="GBRH01158349">
    <property type="protein sequence ID" value="JAE39547.1"/>
    <property type="molecule type" value="Transcribed_RNA"/>
</dbReference>
<feature type="compositionally biased region" description="Low complexity" evidence="1">
    <location>
        <begin position="1"/>
        <end position="15"/>
    </location>
</feature>
<dbReference type="AlphaFoldDB" id="A0A0A9HS43"/>
<name>A0A0A9HS43_ARUDO</name>
<accession>A0A0A9HS43</accession>